<reference evidence="9" key="2">
    <citation type="submission" date="2013-06" db="EMBL/GenBank/DDBJ databases">
        <title>Draft genome sequence of Clostridium hylemonae (DSM 15053).</title>
        <authorList>
            <person name="Sudarsanam P."/>
            <person name="Ley R."/>
            <person name="Guruge J."/>
            <person name="Turnbaugh P.J."/>
            <person name="Mahowald M."/>
            <person name="Liep D."/>
            <person name="Gordon J."/>
        </authorList>
    </citation>
    <scope>NUCLEOTIDE SEQUENCE</scope>
    <source>
        <strain evidence="9">DSM 15053</strain>
    </source>
</reference>
<evidence type="ECO:0000313" key="10">
    <source>
        <dbReference type="Proteomes" id="UP000004893"/>
    </source>
</evidence>
<dbReference type="InterPro" id="IPR036259">
    <property type="entry name" value="MFS_trans_sf"/>
</dbReference>
<feature type="transmembrane region" description="Helical" evidence="7">
    <location>
        <begin position="133"/>
        <end position="150"/>
    </location>
</feature>
<feature type="transmembrane region" description="Helical" evidence="7">
    <location>
        <begin position="282"/>
        <end position="301"/>
    </location>
</feature>
<evidence type="ECO:0000313" key="9">
    <source>
        <dbReference type="EMBL" id="EEG73630.1"/>
    </source>
</evidence>
<dbReference type="EMBL" id="ABYI02000023">
    <property type="protein sequence ID" value="EEG73630.1"/>
    <property type="molecule type" value="Genomic_DNA"/>
</dbReference>
<evidence type="ECO:0000259" key="8">
    <source>
        <dbReference type="PROSITE" id="PS50850"/>
    </source>
</evidence>
<comment type="subcellular location">
    <subcellularLocation>
        <location evidence="1">Cell membrane</location>
        <topology evidence="1">Multi-pass membrane protein</topology>
    </subcellularLocation>
</comment>
<evidence type="ECO:0000256" key="2">
    <source>
        <dbReference type="ARBA" id="ARBA00008335"/>
    </source>
</evidence>
<feature type="transmembrane region" description="Helical" evidence="7">
    <location>
        <begin position="339"/>
        <end position="363"/>
    </location>
</feature>
<dbReference type="PANTHER" id="PTHR23514">
    <property type="entry name" value="BYPASS OF STOP CODON PROTEIN 6"/>
    <property type="match status" value="1"/>
</dbReference>
<dbReference type="STRING" id="553973.CLOHYLEM_06312"/>
<evidence type="ECO:0000256" key="6">
    <source>
        <dbReference type="ARBA" id="ARBA00023136"/>
    </source>
</evidence>
<dbReference type="AlphaFoldDB" id="C0C2K6"/>
<evidence type="ECO:0000256" key="7">
    <source>
        <dbReference type="SAM" id="Phobius"/>
    </source>
</evidence>
<keyword evidence="5 7" id="KW-1133">Transmembrane helix</keyword>
<keyword evidence="4 7" id="KW-0812">Transmembrane</keyword>
<dbReference type="Pfam" id="PF07690">
    <property type="entry name" value="MFS_1"/>
    <property type="match status" value="1"/>
</dbReference>
<dbReference type="Proteomes" id="UP000004893">
    <property type="component" value="Unassembled WGS sequence"/>
</dbReference>
<sequence>MYRRILYSICLKLQYPGGPTGTIKGAYPGFERGMDMKDTKKNTLKITAALYVLMFVYAVFTTMTGTQLLILVREFGLDLAEGGIFAVIINTGCIGGIVLSAFFIDRFDSRRLVLLSYFLLGLLLIAIKFSGSYYSFLILLLWIGVSMKFLDASLNASISRLNTANSGFYMNLLHCSFGIGAFAGPLFTTVLMENGTAWRDTYFYLGIVCIVTGLVYYAVQKGYATEPVTDCGGKEKSGGGHVICLRVFCLMGILLFYCGHQMGINSWMPAYMQETLHLPPAASNLSVSAFWVGLIVSRLVSAVLTRYTSEERILKAGLLAGTVFLAVGVMSRLPAATVIGVTGAGLFSGACIPLVLTIGYSAFPSALGKISTLLFLCIAGGAVIFPWLMGISSRSFGLFGAMMLDTLCLAAAAAAALILLSKTKIK</sequence>
<protein>
    <submittedName>
        <fullName evidence="9">Transporter, major facilitator family protein</fullName>
    </submittedName>
</protein>
<reference evidence="9" key="1">
    <citation type="submission" date="2009-02" db="EMBL/GenBank/DDBJ databases">
        <authorList>
            <person name="Fulton L."/>
            <person name="Clifton S."/>
            <person name="Fulton B."/>
            <person name="Xu J."/>
            <person name="Minx P."/>
            <person name="Pepin K.H."/>
            <person name="Johnson M."/>
            <person name="Bhonagiri V."/>
            <person name="Nash W.E."/>
            <person name="Mardis E.R."/>
            <person name="Wilson R.K."/>
        </authorList>
    </citation>
    <scope>NUCLEOTIDE SEQUENCE [LARGE SCALE GENOMIC DNA]</scope>
    <source>
        <strain evidence="9">DSM 15053</strain>
    </source>
</reference>
<comment type="caution">
    <text evidence="9">The sequence shown here is derived from an EMBL/GenBank/DDBJ whole genome shotgun (WGS) entry which is preliminary data.</text>
</comment>
<comment type="similarity">
    <text evidence="2">Belongs to the major facilitator superfamily.</text>
</comment>
<proteinExistence type="inferred from homology"/>
<keyword evidence="10" id="KW-1185">Reference proteome</keyword>
<dbReference type="HOGENOM" id="CLU_643569_0_0_9"/>
<dbReference type="SUPFAM" id="SSF103473">
    <property type="entry name" value="MFS general substrate transporter"/>
    <property type="match status" value="1"/>
</dbReference>
<evidence type="ECO:0000256" key="3">
    <source>
        <dbReference type="ARBA" id="ARBA00022448"/>
    </source>
</evidence>
<dbReference type="Gene3D" id="1.20.1250.20">
    <property type="entry name" value="MFS general substrate transporter like domains"/>
    <property type="match status" value="2"/>
</dbReference>
<dbReference type="InterPro" id="IPR051788">
    <property type="entry name" value="MFS_Transporter"/>
</dbReference>
<feature type="transmembrane region" description="Helical" evidence="7">
    <location>
        <begin position="240"/>
        <end position="262"/>
    </location>
</feature>
<feature type="transmembrane region" description="Helical" evidence="7">
    <location>
        <begin position="46"/>
        <end position="72"/>
    </location>
</feature>
<evidence type="ECO:0000256" key="5">
    <source>
        <dbReference type="ARBA" id="ARBA00022989"/>
    </source>
</evidence>
<feature type="transmembrane region" description="Helical" evidence="7">
    <location>
        <begin position="370"/>
        <end position="390"/>
    </location>
</feature>
<name>C0C2K6_9FIRM</name>
<feature type="domain" description="Major facilitator superfamily (MFS) profile" evidence="8">
    <location>
        <begin position="46"/>
        <end position="424"/>
    </location>
</feature>
<evidence type="ECO:0000256" key="4">
    <source>
        <dbReference type="ARBA" id="ARBA00022692"/>
    </source>
</evidence>
<feature type="transmembrane region" description="Helical" evidence="7">
    <location>
        <begin position="202"/>
        <end position="219"/>
    </location>
</feature>
<keyword evidence="6 7" id="KW-0472">Membrane</keyword>
<feature type="transmembrane region" description="Helical" evidence="7">
    <location>
        <begin position="396"/>
        <end position="420"/>
    </location>
</feature>
<dbReference type="eggNOG" id="COG0738">
    <property type="taxonomic scope" value="Bacteria"/>
</dbReference>
<dbReference type="InterPro" id="IPR020846">
    <property type="entry name" value="MFS_dom"/>
</dbReference>
<keyword evidence="3" id="KW-0813">Transport</keyword>
<dbReference type="InterPro" id="IPR011701">
    <property type="entry name" value="MFS"/>
</dbReference>
<dbReference type="GO" id="GO:0005886">
    <property type="term" value="C:plasma membrane"/>
    <property type="evidence" value="ECO:0007669"/>
    <property type="project" value="UniProtKB-SubCell"/>
</dbReference>
<evidence type="ECO:0000256" key="1">
    <source>
        <dbReference type="ARBA" id="ARBA00004651"/>
    </source>
</evidence>
<dbReference type="PROSITE" id="PS50850">
    <property type="entry name" value="MFS"/>
    <property type="match status" value="1"/>
</dbReference>
<accession>C0C2K6</accession>
<feature type="transmembrane region" description="Helical" evidence="7">
    <location>
        <begin position="313"/>
        <end position="333"/>
    </location>
</feature>
<dbReference type="GO" id="GO:0022857">
    <property type="term" value="F:transmembrane transporter activity"/>
    <property type="evidence" value="ECO:0007669"/>
    <property type="project" value="InterPro"/>
</dbReference>
<feature type="transmembrane region" description="Helical" evidence="7">
    <location>
        <begin position="84"/>
        <end position="104"/>
    </location>
</feature>
<feature type="transmembrane region" description="Helical" evidence="7">
    <location>
        <begin position="111"/>
        <end position="127"/>
    </location>
</feature>
<dbReference type="PANTHER" id="PTHR23514:SF3">
    <property type="entry name" value="BYPASS OF STOP CODON PROTEIN 6"/>
    <property type="match status" value="1"/>
</dbReference>
<gene>
    <name evidence="9" type="ORF">CLOHYLEM_06312</name>
</gene>
<organism evidence="9 10">
    <name type="scientific">[Clostridium] hylemonae DSM 15053</name>
    <dbReference type="NCBI Taxonomy" id="553973"/>
    <lineage>
        <taxon>Bacteria</taxon>
        <taxon>Bacillati</taxon>
        <taxon>Bacillota</taxon>
        <taxon>Clostridia</taxon>
        <taxon>Lachnospirales</taxon>
        <taxon>Lachnospiraceae</taxon>
    </lineage>
</organism>
<feature type="transmembrane region" description="Helical" evidence="7">
    <location>
        <begin position="171"/>
        <end position="190"/>
    </location>
</feature>